<protein>
    <submittedName>
        <fullName evidence="2">Uncharacterized protein</fullName>
    </submittedName>
</protein>
<comment type="caution">
    <text evidence="2">The sequence shown here is derived from an EMBL/GenBank/DDBJ whole genome shotgun (WGS) entry which is preliminary data.</text>
</comment>
<organism evidence="2 3">
    <name type="scientific">Goodea atripinnis</name>
    <dbReference type="NCBI Taxonomy" id="208336"/>
    <lineage>
        <taxon>Eukaryota</taxon>
        <taxon>Metazoa</taxon>
        <taxon>Chordata</taxon>
        <taxon>Craniata</taxon>
        <taxon>Vertebrata</taxon>
        <taxon>Euteleostomi</taxon>
        <taxon>Actinopterygii</taxon>
        <taxon>Neopterygii</taxon>
        <taxon>Teleostei</taxon>
        <taxon>Neoteleostei</taxon>
        <taxon>Acanthomorphata</taxon>
        <taxon>Ovalentaria</taxon>
        <taxon>Atherinomorphae</taxon>
        <taxon>Cyprinodontiformes</taxon>
        <taxon>Goodeidae</taxon>
        <taxon>Goodea</taxon>
    </lineage>
</organism>
<accession>A0ABV0MNZ1</accession>
<reference evidence="2 3" key="1">
    <citation type="submission" date="2021-06" db="EMBL/GenBank/DDBJ databases">
        <authorList>
            <person name="Palmer J.M."/>
        </authorList>
    </citation>
    <scope>NUCLEOTIDE SEQUENCE [LARGE SCALE GENOMIC DNA]</scope>
    <source>
        <strain evidence="2 3">GA_2019</strain>
        <tissue evidence="2">Muscle</tissue>
    </source>
</reference>
<dbReference type="EMBL" id="JAHRIO010003298">
    <property type="protein sequence ID" value="MEQ2159762.1"/>
    <property type="molecule type" value="Genomic_DNA"/>
</dbReference>
<evidence type="ECO:0000313" key="3">
    <source>
        <dbReference type="Proteomes" id="UP001476798"/>
    </source>
</evidence>
<gene>
    <name evidence="2" type="ORF">GOODEAATRI_026523</name>
</gene>
<evidence type="ECO:0000313" key="2">
    <source>
        <dbReference type="EMBL" id="MEQ2159762.1"/>
    </source>
</evidence>
<keyword evidence="3" id="KW-1185">Reference proteome</keyword>
<evidence type="ECO:0000256" key="1">
    <source>
        <dbReference type="SAM" id="MobiDB-lite"/>
    </source>
</evidence>
<feature type="region of interest" description="Disordered" evidence="1">
    <location>
        <begin position="59"/>
        <end position="85"/>
    </location>
</feature>
<proteinExistence type="predicted"/>
<sequence length="108" mass="11268">MTRHCDHGLLALGLNASSGGTIREAMPGSTGAMRLKPNLEASCRAASALSSTIGREKALVSGKSSQKSIPKATNERASPSQIEAPPCIGREAMATIFLERLKEGFDLG</sequence>
<dbReference type="Proteomes" id="UP001476798">
    <property type="component" value="Unassembled WGS sequence"/>
</dbReference>
<name>A0ABV0MNZ1_9TELE</name>